<protein>
    <recommendedName>
        <fullName evidence="1">Far11/STRP N-terminal domain-containing protein</fullName>
    </recommendedName>
</protein>
<dbReference type="AlphaFoldDB" id="A0AAD5M6Z6"/>
<dbReference type="InterPro" id="IPR052972">
    <property type="entry name" value="Sacsin_chaperone_reg"/>
</dbReference>
<evidence type="ECO:0000259" key="1">
    <source>
        <dbReference type="SMART" id="SM01292"/>
    </source>
</evidence>
<evidence type="ECO:0000313" key="2">
    <source>
        <dbReference type="EMBL" id="KAJ0406913.1"/>
    </source>
</evidence>
<dbReference type="PANTHER" id="PTHR15600:SF42">
    <property type="entry name" value="SACSIN"/>
    <property type="match status" value="1"/>
</dbReference>
<comment type="caution">
    <text evidence="2">The sequence shown here is derived from an EMBL/GenBank/DDBJ whole genome shotgun (WGS) entry which is preliminary data.</text>
</comment>
<sequence>MADHPLKSLSLHEKLSYFYCAYAREEAIDPEVDVHAVRLWEKIKVSRRKCRERVAFLLQHVENVSQSQVRHLDSTYRAKRELLLLAEGTIGPTASSGRTDNALAQAESARINNELLQDCGALSVFSEHLQRSIHAFRTLNFQHLDMDQVDTMIRELQQDMVLMFMLILFNANRQNASFDRQLLFLGTSAPSYTLVAIIDCLIQMNVLPGFPIKRLLMLFHEWFAAILGDTVALDKLKLLRSFKEFTDSHSMALDPQDAYYLQKRRFAKIRQEIHDNHVCKGEYVAHFFLDANLVSTLTKFMNKDLATYLQVPRQESDDQRTGLWALEIDIMRKNNIRSEDSQNEFAIQPTRIITSILRILQKMTKRKPNVIKNALLVSLGVSVPRLYALKLVKSQAKYLGHQWVRKYTCFNLLTDVYIHVRPELDDDWLRYEDEDLSKPPQQDSKHLTTHISQVLANLLGVSSFKRRQSSPNTTRCDLRIPCRLLISIISLQLLLAWPIKQPGFFKRDTTRSLLPRGCGIWRALMWKQHIRGILGNGIDSHHLPGWRRRFFTLWRIVGMVENVSYFGDDFGQKIDLTVRIREILRNYPEGTSIFKEMVQNADDAGATEVAFCLDYRHHAAERLAYGKLKDFQGPALLVYNNATFSETDFESIQVPTFHSMAIL</sequence>
<dbReference type="GO" id="GO:0030544">
    <property type="term" value="F:Hsp70 protein binding"/>
    <property type="evidence" value="ECO:0007669"/>
    <property type="project" value="TreeGrafter"/>
</dbReference>
<dbReference type="InterPro" id="IPR012486">
    <property type="entry name" value="Far11/STRP_N"/>
</dbReference>
<reference evidence="2" key="1">
    <citation type="submission" date="2021-12" db="EMBL/GenBank/DDBJ databases">
        <title>Prjna785345.</title>
        <authorList>
            <person name="Rujirawat T."/>
            <person name="Krajaejun T."/>
        </authorList>
    </citation>
    <scope>NUCLEOTIDE SEQUENCE</scope>
    <source>
        <strain evidence="2">Pi057C3</strain>
    </source>
</reference>
<dbReference type="Pfam" id="PF25794">
    <property type="entry name" value="SACS"/>
    <property type="match status" value="1"/>
</dbReference>
<gene>
    <name evidence="2" type="ORF">P43SY_001764</name>
</gene>
<dbReference type="PANTHER" id="PTHR15600">
    <property type="entry name" value="SACSIN"/>
    <property type="match status" value="1"/>
</dbReference>
<accession>A0AAD5M6Z6</accession>
<dbReference type="Pfam" id="PF11882">
    <property type="entry name" value="DUF3402"/>
    <property type="match status" value="1"/>
</dbReference>
<feature type="domain" description="Far11/STRP N-terminal" evidence="1">
    <location>
        <begin position="12"/>
        <end position="275"/>
    </location>
</feature>
<organism evidence="2 3">
    <name type="scientific">Pythium insidiosum</name>
    <name type="common">Pythiosis disease agent</name>
    <dbReference type="NCBI Taxonomy" id="114742"/>
    <lineage>
        <taxon>Eukaryota</taxon>
        <taxon>Sar</taxon>
        <taxon>Stramenopiles</taxon>
        <taxon>Oomycota</taxon>
        <taxon>Peronosporomycetes</taxon>
        <taxon>Pythiales</taxon>
        <taxon>Pythiaceae</taxon>
        <taxon>Pythium</taxon>
    </lineage>
</organism>
<proteinExistence type="predicted"/>
<evidence type="ECO:0000313" key="3">
    <source>
        <dbReference type="Proteomes" id="UP001209570"/>
    </source>
</evidence>
<dbReference type="Proteomes" id="UP001209570">
    <property type="component" value="Unassembled WGS sequence"/>
</dbReference>
<name>A0AAD5M6Z6_PYTIN</name>
<dbReference type="InterPro" id="IPR021819">
    <property type="entry name" value="Far11/STRP_C"/>
</dbReference>
<dbReference type="InterPro" id="IPR058210">
    <property type="entry name" value="SACS/Nov_dom"/>
</dbReference>
<dbReference type="InterPro" id="IPR036890">
    <property type="entry name" value="HATPase_C_sf"/>
</dbReference>
<dbReference type="SMART" id="SM01292">
    <property type="entry name" value="N1221"/>
    <property type="match status" value="1"/>
</dbReference>
<dbReference type="EMBL" id="JAKCXM010000027">
    <property type="protein sequence ID" value="KAJ0406913.1"/>
    <property type="molecule type" value="Genomic_DNA"/>
</dbReference>
<dbReference type="Pfam" id="PF07923">
    <property type="entry name" value="N1221"/>
    <property type="match status" value="1"/>
</dbReference>
<dbReference type="SUPFAM" id="SSF55874">
    <property type="entry name" value="ATPase domain of HSP90 chaperone/DNA topoisomerase II/histidine kinase"/>
    <property type="match status" value="1"/>
</dbReference>
<keyword evidence="3" id="KW-1185">Reference proteome</keyword>